<reference evidence="3" key="1">
    <citation type="journal article" date="2017" name="Nat. Microbiol.">
        <title>Global analysis of biosynthetic gene clusters reveals vast potential of secondary metabolite production in Penicillium species.</title>
        <authorList>
            <person name="Nielsen J.C."/>
            <person name="Grijseels S."/>
            <person name="Prigent S."/>
            <person name="Ji B."/>
            <person name="Dainat J."/>
            <person name="Nielsen K.F."/>
            <person name="Frisvad J.C."/>
            <person name="Workman M."/>
            <person name="Nielsen J."/>
        </authorList>
    </citation>
    <scope>NUCLEOTIDE SEQUENCE [LARGE SCALE GENOMIC DNA]</scope>
    <source>
        <strain evidence="3">IBT 24891</strain>
    </source>
</reference>
<dbReference type="AlphaFoldDB" id="A0A1V6TU33"/>
<feature type="region of interest" description="Disordered" evidence="1">
    <location>
        <begin position="35"/>
        <end position="54"/>
    </location>
</feature>
<keyword evidence="3" id="KW-1185">Reference proteome</keyword>
<sequence length="109" mass="12413">MNNEGLPVMMQGFVMARRNVLDIADSALECIRSRAEEERIPPSPVLSEKLPKPNQSKVDQDLAILRWAATLRLPQMASAAASYRLSEALSPDELRKRVEEHKMFLFLYD</sequence>
<evidence type="ECO:0000256" key="1">
    <source>
        <dbReference type="SAM" id="MobiDB-lite"/>
    </source>
</evidence>
<gene>
    <name evidence="2" type="ORF">PENSTE_c002G03698</name>
</gene>
<organism evidence="2 3">
    <name type="scientific">Penicillium steckii</name>
    <dbReference type="NCBI Taxonomy" id="303698"/>
    <lineage>
        <taxon>Eukaryota</taxon>
        <taxon>Fungi</taxon>
        <taxon>Dikarya</taxon>
        <taxon>Ascomycota</taxon>
        <taxon>Pezizomycotina</taxon>
        <taxon>Eurotiomycetes</taxon>
        <taxon>Eurotiomycetidae</taxon>
        <taxon>Eurotiales</taxon>
        <taxon>Aspergillaceae</taxon>
        <taxon>Penicillium</taxon>
    </lineage>
</organism>
<proteinExistence type="predicted"/>
<dbReference type="EMBL" id="MLKD01000002">
    <property type="protein sequence ID" value="OQE29905.1"/>
    <property type="molecule type" value="Genomic_DNA"/>
</dbReference>
<comment type="caution">
    <text evidence="2">The sequence shown here is derived from an EMBL/GenBank/DDBJ whole genome shotgun (WGS) entry which is preliminary data.</text>
</comment>
<evidence type="ECO:0000313" key="3">
    <source>
        <dbReference type="Proteomes" id="UP000191285"/>
    </source>
</evidence>
<dbReference type="Proteomes" id="UP000191285">
    <property type="component" value="Unassembled WGS sequence"/>
</dbReference>
<protein>
    <submittedName>
        <fullName evidence="2">Uncharacterized protein</fullName>
    </submittedName>
</protein>
<evidence type="ECO:0000313" key="2">
    <source>
        <dbReference type="EMBL" id="OQE29905.1"/>
    </source>
</evidence>
<accession>A0A1V6TU33</accession>
<name>A0A1V6TU33_9EURO</name>